<protein>
    <submittedName>
        <fullName evidence="1">Uncharacterized protein</fullName>
    </submittedName>
</protein>
<accession>A0A7C8PEB0</accession>
<organism evidence="1 2">
    <name type="scientific">Orbilia oligospora</name>
    <name type="common">Nematode-trapping fungus</name>
    <name type="synonym">Arthrobotrys oligospora</name>
    <dbReference type="NCBI Taxonomy" id="2813651"/>
    <lineage>
        <taxon>Eukaryota</taxon>
        <taxon>Fungi</taxon>
        <taxon>Dikarya</taxon>
        <taxon>Ascomycota</taxon>
        <taxon>Pezizomycotina</taxon>
        <taxon>Orbiliomycetes</taxon>
        <taxon>Orbiliales</taxon>
        <taxon>Orbiliaceae</taxon>
        <taxon>Orbilia</taxon>
    </lineage>
</organism>
<sequence length="132" mass="15014">MRASYYLTVTTVATLPAQAPISSLFSVGVSEYIRDSFFELSVGTSFVNGTLFVQRDRYVSFLSQDFNIPFFIRSLSFRLSNQARRLPSVSSLSKPKYLGLGRMAFIENSMIFRQLLVEFHMISPDILSYLLS</sequence>
<comment type="caution">
    <text evidence="1">The sequence shown here is derived from an EMBL/GenBank/DDBJ whole genome shotgun (WGS) entry which is preliminary data.</text>
</comment>
<dbReference type="Proteomes" id="UP000297595">
    <property type="component" value="Unassembled WGS sequence"/>
</dbReference>
<evidence type="ECO:0000313" key="2">
    <source>
        <dbReference type="Proteomes" id="UP000297595"/>
    </source>
</evidence>
<reference evidence="1 2" key="1">
    <citation type="submission" date="2019-03" db="EMBL/GenBank/DDBJ databases">
        <title>Nematode-trapping fungi genome.</title>
        <authorList>
            <person name="Vidal-Diez De Ulzurrun G."/>
        </authorList>
    </citation>
    <scope>NUCLEOTIDE SEQUENCE [LARGE SCALE GENOMIC DNA]</scope>
    <source>
        <strain evidence="1 2">TWF154</strain>
    </source>
</reference>
<evidence type="ECO:0000313" key="1">
    <source>
        <dbReference type="EMBL" id="TGJ69267.1"/>
    </source>
</evidence>
<name>A0A7C8PEB0_ORBOL</name>
<proteinExistence type="predicted"/>
<gene>
    <name evidence="1" type="ORF">EYR41_005319</name>
</gene>
<dbReference type="AlphaFoldDB" id="A0A7C8PEB0"/>
<dbReference type="EMBL" id="SOZJ01000003">
    <property type="protein sequence ID" value="TGJ69267.1"/>
    <property type="molecule type" value="Genomic_DNA"/>
</dbReference>